<dbReference type="Proteomes" id="UP001207468">
    <property type="component" value="Unassembled WGS sequence"/>
</dbReference>
<sequence length="256" mass="27791">MDSGFHGELFTLPDTDHIIINFHRQIALTTTALALPLVLLRRQRTTTAIPSRRTSSQLAFAPPARRAPLPHVPSAVPPQPRIPSARTPPIQTSTISMPSANVETLLQGSLEPSSPTSREDSFNGVLYSLKAFSIATVLVIASGAASVWGVKAYLGIKDTQEFASAMRLTLLNKWPLLTSRIHRPSDTTRLPPPLVSPSVTAPCREWSWPAAQARLAAAYESDGVAQFAEVAIGELEAEFELERRKRGLLDPSEGQS</sequence>
<proteinExistence type="predicted"/>
<evidence type="ECO:0000313" key="2">
    <source>
        <dbReference type="Proteomes" id="UP001207468"/>
    </source>
</evidence>
<name>A0ACC0U5X3_9AGAM</name>
<comment type="caution">
    <text evidence="1">The sequence shown here is derived from an EMBL/GenBank/DDBJ whole genome shotgun (WGS) entry which is preliminary data.</text>
</comment>
<protein>
    <submittedName>
        <fullName evidence="1">Uncharacterized protein</fullName>
    </submittedName>
</protein>
<dbReference type="EMBL" id="JAGFNK010000164">
    <property type="protein sequence ID" value="KAI9462742.1"/>
    <property type="molecule type" value="Genomic_DNA"/>
</dbReference>
<evidence type="ECO:0000313" key="1">
    <source>
        <dbReference type="EMBL" id="KAI9462742.1"/>
    </source>
</evidence>
<gene>
    <name evidence="1" type="ORF">F5148DRAFT_982649</name>
</gene>
<organism evidence="1 2">
    <name type="scientific">Russula earlei</name>
    <dbReference type="NCBI Taxonomy" id="71964"/>
    <lineage>
        <taxon>Eukaryota</taxon>
        <taxon>Fungi</taxon>
        <taxon>Dikarya</taxon>
        <taxon>Basidiomycota</taxon>
        <taxon>Agaricomycotina</taxon>
        <taxon>Agaricomycetes</taxon>
        <taxon>Russulales</taxon>
        <taxon>Russulaceae</taxon>
        <taxon>Russula</taxon>
    </lineage>
</organism>
<accession>A0ACC0U5X3</accession>
<keyword evidence="2" id="KW-1185">Reference proteome</keyword>
<reference evidence="1" key="1">
    <citation type="submission" date="2021-03" db="EMBL/GenBank/DDBJ databases">
        <title>Evolutionary priming and transition to the ectomycorrhizal habit in an iconic lineage of mushroom-forming fungi: is preadaptation a requirement?</title>
        <authorList>
            <consortium name="DOE Joint Genome Institute"/>
            <person name="Looney B.P."/>
            <person name="Miyauchi S."/>
            <person name="Morin E."/>
            <person name="Drula E."/>
            <person name="Courty P.E."/>
            <person name="Chicoki N."/>
            <person name="Fauchery L."/>
            <person name="Kohler A."/>
            <person name="Kuo A."/>
            <person name="LaButti K."/>
            <person name="Pangilinan J."/>
            <person name="Lipzen A."/>
            <person name="Riley R."/>
            <person name="Andreopoulos W."/>
            <person name="He G."/>
            <person name="Johnson J."/>
            <person name="Barry K.W."/>
            <person name="Grigoriev I.V."/>
            <person name="Nagy L."/>
            <person name="Hibbett D."/>
            <person name="Henrissat B."/>
            <person name="Matheny P.B."/>
            <person name="Labbe J."/>
            <person name="Martin A.F."/>
        </authorList>
    </citation>
    <scope>NUCLEOTIDE SEQUENCE</scope>
    <source>
        <strain evidence="1">BPL698</strain>
    </source>
</reference>